<dbReference type="UniPathway" id="UPA00664"/>
<feature type="transmembrane region" description="Helical" evidence="7">
    <location>
        <begin position="45"/>
        <end position="63"/>
    </location>
</feature>
<proteinExistence type="inferred from homology"/>
<evidence type="ECO:0000313" key="9">
    <source>
        <dbReference type="Proteomes" id="UP000229459"/>
    </source>
</evidence>
<evidence type="ECO:0000256" key="4">
    <source>
        <dbReference type="ARBA" id="ARBA00022692"/>
    </source>
</evidence>
<keyword evidence="3 7" id="KW-0808">Transferase</keyword>
<keyword evidence="2 7" id="KW-1003">Cell membrane</keyword>
<accession>A0A2H0B7G8</accession>
<dbReference type="Pfam" id="PF01790">
    <property type="entry name" value="LGT"/>
    <property type="match status" value="1"/>
</dbReference>
<feature type="transmembrane region" description="Helical" evidence="7">
    <location>
        <begin position="193"/>
        <end position="210"/>
    </location>
</feature>
<dbReference type="GO" id="GO:0005886">
    <property type="term" value="C:plasma membrane"/>
    <property type="evidence" value="ECO:0007669"/>
    <property type="project" value="UniProtKB-SubCell"/>
</dbReference>
<dbReference type="PROSITE" id="PS01311">
    <property type="entry name" value="LGT"/>
    <property type="match status" value="1"/>
</dbReference>
<comment type="pathway">
    <text evidence="7">Protein modification; lipoprotein biosynthesis (diacylglyceryl transfer).</text>
</comment>
<dbReference type="AlphaFoldDB" id="A0A2H0B7G8"/>
<comment type="catalytic activity">
    <reaction evidence="7">
        <text>L-cysteinyl-[prolipoprotein] + a 1,2-diacyl-sn-glycero-3-phospho-(1'-sn-glycerol) = an S-1,2-diacyl-sn-glyceryl-L-cysteinyl-[prolipoprotein] + sn-glycerol 1-phosphate + H(+)</text>
        <dbReference type="Rhea" id="RHEA:56712"/>
        <dbReference type="Rhea" id="RHEA-COMP:14679"/>
        <dbReference type="Rhea" id="RHEA-COMP:14680"/>
        <dbReference type="ChEBI" id="CHEBI:15378"/>
        <dbReference type="ChEBI" id="CHEBI:29950"/>
        <dbReference type="ChEBI" id="CHEBI:57685"/>
        <dbReference type="ChEBI" id="CHEBI:64716"/>
        <dbReference type="ChEBI" id="CHEBI:140658"/>
        <dbReference type="EC" id="2.5.1.145"/>
    </reaction>
</comment>
<dbReference type="PANTHER" id="PTHR30589:SF0">
    <property type="entry name" value="PHOSPHATIDYLGLYCEROL--PROLIPOPROTEIN DIACYLGLYCERYL TRANSFERASE"/>
    <property type="match status" value="1"/>
</dbReference>
<evidence type="ECO:0000256" key="1">
    <source>
        <dbReference type="ARBA" id="ARBA00007150"/>
    </source>
</evidence>
<keyword evidence="4 7" id="KW-0812">Transmembrane</keyword>
<keyword evidence="8" id="KW-0449">Lipoprotein</keyword>
<dbReference type="Proteomes" id="UP000229459">
    <property type="component" value="Unassembled WGS sequence"/>
</dbReference>
<comment type="caution">
    <text evidence="8">The sequence shown here is derived from an EMBL/GenBank/DDBJ whole genome shotgun (WGS) entry which is preliminary data.</text>
</comment>
<dbReference type="HAMAP" id="MF_01147">
    <property type="entry name" value="Lgt"/>
    <property type="match status" value="1"/>
</dbReference>
<gene>
    <name evidence="7 8" type="primary">lgt</name>
    <name evidence="8" type="ORF">COX08_00035</name>
</gene>
<feature type="binding site" evidence="7">
    <location>
        <position position="127"/>
    </location>
    <ligand>
        <name>a 1,2-diacyl-sn-glycero-3-phospho-(1'-sn-glycerol)</name>
        <dbReference type="ChEBI" id="CHEBI:64716"/>
    </ligand>
</feature>
<evidence type="ECO:0000313" key="8">
    <source>
        <dbReference type="EMBL" id="PIP53615.1"/>
    </source>
</evidence>
<keyword evidence="6 7" id="KW-0472">Membrane</keyword>
<name>A0A2H0B7G8_9BACT</name>
<evidence type="ECO:0000256" key="3">
    <source>
        <dbReference type="ARBA" id="ARBA00022679"/>
    </source>
</evidence>
<comment type="similarity">
    <text evidence="1 7">Belongs to the Lgt family.</text>
</comment>
<evidence type="ECO:0000256" key="2">
    <source>
        <dbReference type="ARBA" id="ARBA00022475"/>
    </source>
</evidence>
<feature type="transmembrane region" description="Helical" evidence="7">
    <location>
        <begin position="222"/>
        <end position="241"/>
    </location>
</feature>
<evidence type="ECO:0000256" key="7">
    <source>
        <dbReference type="HAMAP-Rule" id="MF_01147"/>
    </source>
</evidence>
<comment type="function">
    <text evidence="7">Catalyzes the transfer of the diacylglyceryl group from phosphatidylglycerol to the sulfhydryl group of the N-terminal cysteine of a prolipoprotein, the first step in the formation of mature lipoproteins.</text>
</comment>
<organism evidence="8 9">
    <name type="scientific">Candidatus Beckwithbacteria bacterium CG23_combo_of_CG06-09_8_20_14_all_34_8</name>
    <dbReference type="NCBI Taxonomy" id="1974497"/>
    <lineage>
        <taxon>Bacteria</taxon>
        <taxon>Candidatus Beckwithiibacteriota</taxon>
    </lineage>
</organism>
<dbReference type="InterPro" id="IPR001640">
    <property type="entry name" value="Lgt"/>
</dbReference>
<evidence type="ECO:0000256" key="5">
    <source>
        <dbReference type="ARBA" id="ARBA00022989"/>
    </source>
</evidence>
<dbReference type="GO" id="GO:0008961">
    <property type="term" value="F:phosphatidylglycerol-prolipoprotein diacylglyceryl transferase activity"/>
    <property type="evidence" value="ECO:0007669"/>
    <property type="project" value="UniProtKB-UniRule"/>
</dbReference>
<dbReference type="NCBIfam" id="TIGR00544">
    <property type="entry name" value="lgt"/>
    <property type="match status" value="1"/>
</dbReference>
<feature type="transmembrane region" description="Helical" evidence="7">
    <location>
        <begin position="6"/>
        <end position="24"/>
    </location>
</feature>
<feature type="transmembrane region" description="Helical" evidence="7">
    <location>
        <begin position="107"/>
        <end position="126"/>
    </location>
</feature>
<feature type="transmembrane region" description="Helical" evidence="7">
    <location>
        <begin position="78"/>
        <end position="100"/>
    </location>
</feature>
<sequence length="246" mass="28333">MLPTFHLYGLFIGLGIILGLWLASKIQKKLGNWDQVYLDYDLDNVLMWIIIPGIIGARLYHVIDYWNYYQSNLLEAIMLWHGGLGIYGAILGGFIGLWLFNKSKKNNILIPLDIIAFALPISQAIGRLGNFVNQELYGLPTTLPWGIWIDPSHRVQQYLQFNYFHPIFAYEALANLILVFLMLKIVKVKHQHGFYIGLYLIGYSLIRFSLDFLRIDPWKIGILSTAQWISLCLFILGIGLIKFNPK</sequence>
<keyword evidence="5 7" id="KW-1133">Transmembrane helix</keyword>
<evidence type="ECO:0000256" key="6">
    <source>
        <dbReference type="ARBA" id="ARBA00023136"/>
    </source>
</evidence>
<reference evidence="8 9" key="1">
    <citation type="submission" date="2017-09" db="EMBL/GenBank/DDBJ databases">
        <title>Depth-based differentiation of microbial function through sediment-hosted aquifers and enrichment of novel symbionts in the deep terrestrial subsurface.</title>
        <authorList>
            <person name="Probst A.J."/>
            <person name="Ladd B."/>
            <person name="Jarett J.K."/>
            <person name="Geller-Mcgrath D.E."/>
            <person name="Sieber C.M."/>
            <person name="Emerson J.B."/>
            <person name="Anantharaman K."/>
            <person name="Thomas B.C."/>
            <person name="Malmstrom R."/>
            <person name="Stieglmeier M."/>
            <person name="Klingl A."/>
            <person name="Woyke T."/>
            <person name="Ryan C.M."/>
            <person name="Banfield J.F."/>
        </authorList>
    </citation>
    <scope>NUCLEOTIDE SEQUENCE [LARGE SCALE GENOMIC DNA]</scope>
    <source>
        <strain evidence="8">CG23_combo_of_CG06-09_8_20_14_all_34_8</strain>
    </source>
</reference>
<dbReference type="PANTHER" id="PTHR30589">
    <property type="entry name" value="PROLIPOPROTEIN DIACYLGLYCERYL TRANSFERASE"/>
    <property type="match status" value="1"/>
</dbReference>
<dbReference type="GO" id="GO:0042158">
    <property type="term" value="P:lipoprotein biosynthetic process"/>
    <property type="evidence" value="ECO:0007669"/>
    <property type="project" value="UniProtKB-UniRule"/>
</dbReference>
<dbReference type="EMBL" id="PCSR01000001">
    <property type="protein sequence ID" value="PIP53615.1"/>
    <property type="molecule type" value="Genomic_DNA"/>
</dbReference>
<feature type="transmembrane region" description="Helical" evidence="7">
    <location>
        <begin position="167"/>
        <end position="186"/>
    </location>
</feature>
<comment type="subcellular location">
    <subcellularLocation>
        <location evidence="7">Cell membrane</location>
        <topology evidence="7">Multi-pass membrane protein</topology>
    </subcellularLocation>
</comment>
<dbReference type="EC" id="2.5.1.145" evidence="7"/>
<protein>
    <recommendedName>
        <fullName evidence="7">Phosphatidylglycerol--prolipoprotein diacylglyceryl transferase</fullName>
        <ecNumber evidence="7">2.5.1.145</ecNumber>
    </recommendedName>
</protein>